<gene>
    <name evidence="4" type="ORF">SAMN05443248_2584</name>
</gene>
<feature type="compositionally biased region" description="Polar residues" evidence="1">
    <location>
        <begin position="101"/>
        <end position="113"/>
    </location>
</feature>
<keyword evidence="2" id="KW-0472">Membrane</keyword>
<name>A0A1M5MGH3_9BRAD</name>
<evidence type="ECO:0000313" key="5">
    <source>
        <dbReference type="Proteomes" id="UP000189796"/>
    </source>
</evidence>
<reference evidence="4 5" key="1">
    <citation type="submission" date="2016-11" db="EMBL/GenBank/DDBJ databases">
        <authorList>
            <person name="Jaros S."/>
            <person name="Januszkiewicz K."/>
            <person name="Wedrychowicz H."/>
        </authorList>
    </citation>
    <scope>NUCLEOTIDE SEQUENCE [LARGE SCALE GENOMIC DNA]</scope>
    <source>
        <strain evidence="4 5">GAS138</strain>
    </source>
</reference>
<evidence type="ECO:0000256" key="2">
    <source>
        <dbReference type="SAM" id="Phobius"/>
    </source>
</evidence>
<evidence type="ECO:0000256" key="1">
    <source>
        <dbReference type="SAM" id="MobiDB-lite"/>
    </source>
</evidence>
<accession>A0A1M5MGH3</accession>
<keyword evidence="2" id="KW-0812">Transmembrane</keyword>
<proteinExistence type="predicted"/>
<feature type="transmembrane region" description="Helical" evidence="2">
    <location>
        <begin position="204"/>
        <end position="226"/>
    </location>
</feature>
<sequence>MNIKASGCSALILATGLFVGLAGPSQAVTAADNETAGSTSESTPGAPIALNKYVKHSSHHWKSFAHRKSSKVAVKPSDTKKTADAATDDGDSSSPIPPSVANANAQLTSTDTPAGNARAMSARANDILQTAPGNLADTPPAMETPVVSADQLNDVDRALHDGTPPAPPPATAAANAPAAPVMAAPAAPVMANSAGSSSWDQASLIGKIFIGFGALLTMASAARMFMA</sequence>
<evidence type="ECO:0000256" key="3">
    <source>
        <dbReference type="SAM" id="SignalP"/>
    </source>
</evidence>
<protein>
    <submittedName>
        <fullName evidence="4">Uncharacterized protein</fullName>
    </submittedName>
</protein>
<evidence type="ECO:0000313" key="4">
    <source>
        <dbReference type="EMBL" id="SHG76326.1"/>
    </source>
</evidence>
<dbReference type="Proteomes" id="UP000189796">
    <property type="component" value="Chromosome I"/>
</dbReference>
<keyword evidence="2" id="KW-1133">Transmembrane helix</keyword>
<feature type="region of interest" description="Disordered" evidence="1">
    <location>
        <begin position="64"/>
        <end position="116"/>
    </location>
</feature>
<dbReference type="EMBL" id="LT670817">
    <property type="protein sequence ID" value="SHG76326.1"/>
    <property type="molecule type" value="Genomic_DNA"/>
</dbReference>
<dbReference type="RefSeq" id="WP_079601554.1">
    <property type="nucleotide sequence ID" value="NZ_LT670817.1"/>
</dbReference>
<dbReference type="AlphaFoldDB" id="A0A1M5MGH3"/>
<keyword evidence="3" id="KW-0732">Signal</keyword>
<dbReference type="OrthoDB" id="8141590at2"/>
<feature type="signal peptide" evidence="3">
    <location>
        <begin position="1"/>
        <end position="27"/>
    </location>
</feature>
<organism evidence="4 5">
    <name type="scientific">Bradyrhizobium erythrophlei</name>
    <dbReference type="NCBI Taxonomy" id="1437360"/>
    <lineage>
        <taxon>Bacteria</taxon>
        <taxon>Pseudomonadati</taxon>
        <taxon>Pseudomonadota</taxon>
        <taxon>Alphaproteobacteria</taxon>
        <taxon>Hyphomicrobiales</taxon>
        <taxon>Nitrobacteraceae</taxon>
        <taxon>Bradyrhizobium</taxon>
    </lineage>
</organism>
<feature type="chain" id="PRO_5013291043" evidence="3">
    <location>
        <begin position="28"/>
        <end position="227"/>
    </location>
</feature>